<feature type="region of interest" description="Disordered" evidence="2">
    <location>
        <begin position="20"/>
        <end position="39"/>
    </location>
</feature>
<protein>
    <submittedName>
        <fullName evidence="3">Uncharacterized protein</fullName>
    </submittedName>
</protein>
<evidence type="ECO:0000256" key="1">
    <source>
        <dbReference type="SAM" id="Coils"/>
    </source>
</evidence>
<feature type="compositionally biased region" description="Polar residues" evidence="2">
    <location>
        <begin position="20"/>
        <end position="31"/>
    </location>
</feature>
<sequence length="205" mass="22953">MSSLGKKLLSAFVEVTDTSNTVTSEPATQQAVPARNPAPPVTTDGKFKQYFDQLFKEANLPGPDYYEFSKMISAMQTIPYETARYQAAFAGLQVQGLSKEKLLQTAAAYIQLIDTDAANFNNTITATTQQKVHGKQEEINEKTQRIQQLSKEITDLHNCITLLQNELKENEEKITATTGGYVQESNFLKQSIQADIEKIKRYVAY</sequence>
<dbReference type="Gene3D" id="1.20.5.340">
    <property type="match status" value="1"/>
</dbReference>
<dbReference type="Proteomes" id="UP000261284">
    <property type="component" value="Unassembled WGS sequence"/>
</dbReference>
<reference evidence="3 4" key="1">
    <citation type="submission" date="2018-08" db="EMBL/GenBank/DDBJ databases">
        <title>Chitinophagaceae sp. K23C18032701, a novel bacterium isolated from forest soil.</title>
        <authorList>
            <person name="Wang C."/>
        </authorList>
    </citation>
    <scope>NUCLEOTIDE SEQUENCE [LARGE SCALE GENOMIC DNA]</scope>
    <source>
        <strain evidence="3 4">K23C18032701</strain>
    </source>
</reference>
<dbReference type="RefSeq" id="WP_116846299.1">
    <property type="nucleotide sequence ID" value="NZ_QTJU01000001.1"/>
</dbReference>
<organism evidence="3 4">
    <name type="scientific">Deminuibacter soli</name>
    <dbReference type="NCBI Taxonomy" id="2291815"/>
    <lineage>
        <taxon>Bacteria</taxon>
        <taxon>Pseudomonadati</taxon>
        <taxon>Bacteroidota</taxon>
        <taxon>Chitinophagia</taxon>
        <taxon>Chitinophagales</taxon>
        <taxon>Chitinophagaceae</taxon>
        <taxon>Deminuibacter</taxon>
    </lineage>
</organism>
<evidence type="ECO:0000313" key="4">
    <source>
        <dbReference type="Proteomes" id="UP000261284"/>
    </source>
</evidence>
<dbReference type="OrthoDB" id="1160770at2"/>
<accession>A0A3E1NRK2</accession>
<dbReference type="AlphaFoldDB" id="A0A3E1NRK2"/>
<feature type="coiled-coil region" evidence="1">
    <location>
        <begin position="132"/>
        <end position="166"/>
    </location>
</feature>
<evidence type="ECO:0000313" key="3">
    <source>
        <dbReference type="EMBL" id="RFM30543.1"/>
    </source>
</evidence>
<gene>
    <name evidence="3" type="ORF">DXN05_06205</name>
</gene>
<keyword evidence="1" id="KW-0175">Coiled coil</keyword>
<dbReference type="EMBL" id="QTJU01000001">
    <property type="protein sequence ID" value="RFM30543.1"/>
    <property type="molecule type" value="Genomic_DNA"/>
</dbReference>
<comment type="caution">
    <text evidence="3">The sequence shown here is derived from an EMBL/GenBank/DDBJ whole genome shotgun (WGS) entry which is preliminary data.</text>
</comment>
<evidence type="ECO:0000256" key="2">
    <source>
        <dbReference type="SAM" id="MobiDB-lite"/>
    </source>
</evidence>
<proteinExistence type="predicted"/>
<keyword evidence="4" id="KW-1185">Reference proteome</keyword>
<name>A0A3E1NRK2_9BACT</name>